<keyword evidence="3" id="KW-1185">Reference proteome</keyword>
<keyword evidence="1" id="KW-1133">Transmembrane helix</keyword>
<dbReference type="PANTHER" id="PTHR46891">
    <property type="entry name" value="SERPENTINE RECEPTOR, CLASS H-RELATED"/>
    <property type="match status" value="1"/>
</dbReference>
<dbReference type="Pfam" id="PF10318">
    <property type="entry name" value="7TM_GPCR_Srh"/>
    <property type="match status" value="1"/>
</dbReference>
<accession>G0MXJ9</accession>
<keyword evidence="1" id="KW-0812">Transmembrane</keyword>
<dbReference type="InterPro" id="IPR019422">
    <property type="entry name" value="7TM_GPCR_serpentine_rcpt_Srh"/>
</dbReference>
<feature type="transmembrane region" description="Helical" evidence="1">
    <location>
        <begin position="118"/>
        <end position="142"/>
    </location>
</feature>
<dbReference type="SUPFAM" id="SSF81321">
    <property type="entry name" value="Family A G protein-coupled receptor-like"/>
    <property type="match status" value="1"/>
</dbReference>
<dbReference type="eggNOG" id="ENOG502R94P">
    <property type="taxonomic scope" value="Eukaryota"/>
</dbReference>
<proteinExistence type="predicted"/>
<dbReference type="OrthoDB" id="5855033at2759"/>
<dbReference type="InParanoid" id="G0MXJ9"/>
<dbReference type="OMA" id="IIPCPHE"/>
<evidence type="ECO:0000313" key="3">
    <source>
        <dbReference type="Proteomes" id="UP000008068"/>
    </source>
</evidence>
<dbReference type="Proteomes" id="UP000008068">
    <property type="component" value="Unassembled WGS sequence"/>
</dbReference>
<dbReference type="AlphaFoldDB" id="G0MXJ9"/>
<sequence>MTPVSWLPTASSSMMGLLSKIGISNVVQSYMAGSIGCSKLAVLEIIPCPHEDFFEMPVFAVSIDSNFRMFSAICSIACTCFMMFQLNFYASTCIYYLVCSKPKNSSRVTSDRQKKFFFGILIQISIPYLFITPAFIFGFYSIFNNFYSQNLNNLVMIFLNFYGTVATFALLFSHTPYRDFMRKCICMKKQKKKTMHGKISVSGNRASVFG</sequence>
<gene>
    <name evidence="2" type="primary">Cbn-srh-76</name>
    <name evidence="2" type="ORF">CAEBREN_11768</name>
</gene>
<dbReference type="STRING" id="135651.G0MXJ9"/>
<dbReference type="EMBL" id="GL379819">
    <property type="protein sequence ID" value="EGT46977.1"/>
    <property type="molecule type" value="Genomic_DNA"/>
</dbReference>
<organism evidence="3">
    <name type="scientific">Caenorhabditis brenneri</name>
    <name type="common">Nematode worm</name>
    <dbReference type="NCBI Taxonomy" id="135651"/>
    <lineage>
        <taxon>Eukaryota</taxon>
        <taxon>Metazoa</taxon>
        <taxon>Ecdysozoa</taxon>
        <taxon>Nematoda</taxon>
        <taxon>Chromadorea</taxon>
        <taxon>Rhabditida</taxon>
        <taxon>Rhabditina</taxon>
        <taxon>Rhabditomorpha</taxon>
        <taxon>Rhabditoidea</taxon>
        <taxon>Rhabditidae</taxon>
        <taxon>Peloderinae</taxon>
        <taxon>Caenorhabditis</taxon>
    </lineage>
</organism>
<keyword evidence="1" id="KW-0472">Membrane</keyword>
<name>G0MXJ9_CAEBE</name>
<feature type="transmembrane region" description="Helical" evidence="1">
    <location>
        <begin position="154"/>
        <end position="173"/>
    </location>
</feature>
<protein>
    <submittedName>
        <fullName evidence="2">CBN-SRH-76 protein</fullName>
    </submittedName>
</protein>
<evidence type="ECO:0000256" key="1">
    <source>
        <dbReference type="SAM" id="Phobius"/>
    </source>
</evidence>
<dbReference type="HOGENOM" id="CLU_042960_2_1_1"/>
<feature type="transmembrane region" description="Helical" evidence="1">
    <location>
        <begin position="69"/>
        <end position="98"/>
    </location>
</feature>
<evidence type="ECO:0000313" key="2">
    <source>
        <dbReference type="EMBL" id="EGT46977.1"/>
    </source>
</evidence>
<reference evidence="3" key="1">
    <citation type="submission" date="2011-07" db="EMBL/GenBank/DDBJ databases">
        <authorList>
            <consortium name="Caenorhabditis brenneri Sequencing and Analysis Consortium"/>
            <person name="Wilson R.K."/>
        </authorList>
    </citation>
    <scope>NUCLEOTIDE SEQUENCE [LARGE SCALE GENOMIC DNA]</scope>
    <source>
        <strain evidence="3">PB2801</strain>
    </source>
</reference>